<comment type="similarity">
    <text evidence="2 9">Belongs to the cytochrome P450 family.</text>
</comment>
<keyword evidence="6 8" id="KW-0408">Iron</keyword>
<dbReference type="GO" id="GO:0005506">
    <property type="term" value="F:iron ion binding"/>
    <property type="evidence" value="ECO:0007669"/>
    <property type="project" value="InterPro"/>
</dbReference>
<dbReference type="GO" id="GO:0016705">
    <property type="term" value="F:oxidoreductase activity, acting on paired donors, with incorporation or reduction of molecular oxygen"/>
    <property type="evidence" value="ECO:0007669"/>
    <property type="project" value="InterPro"/>
</dbReference>
<keyword evidence="7 9" id="KW-0503">Monooxygenase</keyword>
<feature type="binding site" description="axial binding residue" evidence="8">
    <location>
        <position position="465"/>
    </location>
    <ligand>
        <name>heme</name>
        <dbReference type="ChEBI" id="CHEBI:30413"/>
    </ligand>
    <ligandPart>
        <name>Fe</name>
        <dbReference type="ChEBI" id="CHEBI:18248"/>
    </ligandPart>
</feature>
<dbReference type="InterPro" id="IPR036396">
    <property type="entry name" value="Cyt_P450_sf"/>
</dbReference>
<evidence type="ECO:0000256" key="3">
    <source>
        <dbReference type="ARBA" id="ARBA00022617"/>
    </source>
</evidence>
<proteinExistence type="inferred from homology"/>
<dbReference type="InterPro" id="IPR001128">
    <property type="entry name" value="Cyt_P450"/>
</dbReference>
<protein>
    <submittedName>
        <fullName evidence="10">Uncharacterized protein</fullName>
    </submittedName>
</protein>
<evidence type="ECO:0000256" key="8">
    <source>
        <dbReference type="PIRSR" id="PIRSR602401-1"/>
    </source>
</evidence>
<dbReference type="Pfam" id="PF00067">
    <property type="entry name" value="p450"/>
    <property type="match status" value="1"/>
</dbReference>
<name>A0A182PZ55_9DIPT</name>
<dbReference type="PROSITE" id="PS00086">
    <property type="entry name" value="CYTOCHROME_P450"/>
    <property type="match status" value="1"/>
</dbReference>
<keyword evidence="11" id="KW-1185">Reference proteome</keyword>
<dbReference type="GO" id="GO:0004497">
    <property type="term" value="F:monooxygenase activity"/>
    <property type="evidence" value="ECO:0007669"/>
    <property type="project" value="UniProtKB-KW"/>
</dbReference>
<dbReference type="InterPro" id="IPR002401">
    <property type="entry name" value="Cyt_P450_E_grp-I"/>
</dbReference>
<dbReference type="Gene3D" id="1.10.630.10">
    <property type="entry name" value="Cytochrome P450"/>
    <property type="match status" value="1"/>
</dbReference>
<organism evidence="10 11">
    <name type="scientific">Anopheles epiroticus</name>
    <dbReference type="NCBI Taxonomy" id="199890"/>
    <lineage>
        <taxon>Eukaryota</taxon>
        <taxon>Metazoa</taxon>
        <taxon>Ecdysozoa</taxon>
        <taxon>Arthropoda</taxon>
        <taxon>Hexapoda</taxon>
        <taxon>Insecta</taxon>
        <taxon>Pterygota</taxon>
        <taxon>Neoptera</taxon>
        <taxon>Endopterygota</taxon>
        <taxon>Diptera</taxon>
        <taxon>Nematocera</taxon>
        <taxon>Culicoidea</taxon>
        <taxon>Culicidae</taxon>
        <taxon>Anophelinae</taxon>
        <taxon>Anopheles</taxon>
    </lineage>
</organism>
<dbReference type="Proteomes" id="UP000075885">
    <property type="component" value="Unassembled WGS sequence"/>
</dbReference>
<dbReference type="AlphaFoldDB" id="A0A182PZ55"/>
<evidence type="ECO:0000256" key="7">
    <source>
        <dbReference type="ARBA" id="ARBA00023033"/>
    </source>
</evidence>
<accession>A0A182PZ55</accession>
<evidence type="ECO:0000256" key="6">
    <source>
        <dbReference type="ARBA" id="ARBA00023004"/>
    </source>
</evidence>
<keyword evidence="4 8" id="KW-0479">Metal-binding</keyword>
<dbReference type="CDD" id="cd11054">
    <property type="entry name" value="CYP24A1-like"/>
    <property type="match status" value="1"/>
</dbReference>
<evidence type="ECO:0000313" key="11">
    <source>
        <dbReference type="Proteomes" id="UP000075885"/>
    </source>
</evidence>
<dbReference type="InterPro" id="IPR050479">
    <property type="entry name" value="CYP11_CYP27_families"/>
</dbReference>
<evidence type="ECO:0000256" key="4">
    <source>
        <dbReference type="ARBA" id="ARBA00022723"/>
    </source>
</evidence>
<comment type="cofactor">
    <cofactor evidence="1 8">
        <name>heme</name>
        <dbReference type="ChEBI" id="CHEBI:30413"/>
    </cofactor>
</comment>
<dbReference type="PANTHER" id="PTHR24279">
    <property type="entry name" value="CYTOCHROME P450"/>
    <property type="match status" value="1"/>
</dbReference>
<sequence length="518" mass="59408">MLKLTTVNPLRARPWGGVVRCRSATAQPAAVDPEWENALPFEKIPAPSLLAFLREFGPFGRYKDATLYDINKRLRELYGPIMRMNGSFGREDIVMTFVPEDFEKVLRSEGPWPRRTGMDAFVYYRKRHRPEYFKGYGGLLAEQGEDWHKMRTIVNPIMMQPKIVKMYVDKVDAIAREFMDIVDGLRDEKQELPADFNEWLNRWALETMGVLVLDTRLGVLNKEHTAEVSRLINLTKDAVSLFYKLDILPSIWRKLKTPDFYKLMRTLDELYHMIASKVDEAVVRMEKNPSADSGTLSILEKLLKVDRKAAFTMSMDSLFAGVDTTSSGSTGVLYCLAKFPDKQEKLRAELRKIMPEKDTPLTPERMKNMPYLRACIKEGLRMYPPTSGNGRCAGKNLVLQGYRIPKGVLVGMGQLVLQREEGYFTRPSEFIPERWLSGEAGAGCPSAKEVHPFIYMPFGFGARSCVGKRLAMLEMEILISRMVRKYDIRWNYGELKYRATLVNIPSNDLTFQLKEVSD</sequence>
<evidence type="ECO:0000256" key="5">
    <source>
        <dbReference type="ARBA" id="ARBA00023002"/>
    </source>
</evidence>
<dbReference type="EnsemblMetazoa" id="AEPI015120-RA">
    <property type="protein sequence ID" value="AEPI015120-PA"/>
    <property type="gene ID" value="AEPI015120"/>
</dbReference>
<keyword evidence="5 9" id="KW-0560">Oxidoreductase</keyword>
<evidence type="ECO:0000256" key="2">
    <source>
        <dbReference type="ARBA" id="ARBA00010617"/>
    </source>
</evidence>
<dbReference type="PRINTS" id="PR00385">
    <property type="entry name" value="P450"/>
</dbReference>
<evidence type="ECO:0000256" key="9">
    <source>
        <dbReference type="RuleBase" id="RU000461"/>
    </source>
</evidence>
<dbReference type="STRING" id="199890.A0A182PZ55"/>
<dbReference type="SUPFAM" id="SSF48264">
    <property type="entry name" value="Cytochrome P450"/>
    <property type="match status" value="1"/>
</dbReference>
<dbReference type="PRINTS" id="PR00463">
    <property type="entry name" value="EP450I"/>
</dbReference>
<reference evidence="10" key="2">
    <citation type="submission" date="2020-05" db="UniProtKB">
        <authorList>
            <consortium name="EnsemblMetazoa"/>
        </authorList>
    </citation>
    <scope>IDENTIFICATION</scope>
    <source>
        <strain evidence="10">Epiroticus2</strain>
    </source>
</reference>
<evidence type="ECO:0000313" key="10">
    <source>
        <dbReference type="EnsemblMetazoa" id="AEPI015120-PA"/>
    </source>
</evidence>
<dbReference type="GO" id="GO:0020037">
    <property type="term" value="F:heme binding"/>
    <property type="evidence" value="ECO:0007669"/>
    <property type="project" value="InterPro"/>
</dbReference>
<evidence type="ECO:0000256" key="1">
    <source>
        <dbReference type="ARBA" id="ARBA00001971"/>
    </source>
</evidence>
<dbReference type="VEuPathDB" id="VectorBase:AEPI015120"/>
<dbReference type="FunFam" id="1.10.630.10:FF:000006">
    <property type="entry name" value="Cytochrome P450 302a1, mitochondrial"/>
    <property type="match status" value="1"/>
</dbReference>
<dbReference type="PANTHER" id="PTHR24279:SF120">
    <property type="entry name" value="CYTOCHROME P450"/>
    <property type="match status" value="1"/>
</dbReference>
<dbReference type="InterPro" id="IPR017972">
    <property type="entry name" value="Cyt_P450_CS"/>
</dbReference>
<keyword evidence="3 8" id="KW-0349">Heme</keyword>
<reference evidence="11" key="1">
    <citation type="submission" date="2013-03" db="EMBL/GenBank/DDBJ databases">
        <title>The Genome Sequence of Anopheles epiroticus epiroticus2.</title>
        <authorList>
            <consortium name="The Broad Institute Genomics Platform"/>
            <person name="Neafsey D.E."/>
            <person name="Howell P."/>
            <person name="Walker B."/>
            <person name="Young S.K."/>
            <person name="Zeng Q."/>
            <person name="Gargeya S."/>
            <person name="Fitzgerald M."/>
            <person name="Haas B."/>
            <person name="Abouelleil A."/>
            <person name="Allen A.W."/>
            <person name="Alvarado L."/>
            <person name="Arachchi H.M."/>
            <person name="Berlin A.M."/>
            <person name="Chapman S.B."/>
            <person name="Gainer-Dewar J."/>
            <person name="Goldberg J."/>
            <person name="Griggs A."/>
            <person name="Gujja S."/>
            <person name="Hansen M."/>
            <person name="Howarth C."/>
            <person name="Imamovic A."/>
            <person name="Ireland A."/>
            <person name="Larimer J."/>
            <person name="McCowan C."/>
            <person name="Murphy C."/>
            <person name="Pearson M."/>
            <person name="Poon T.W."/>
            <person name="Priest M."/>
            <person name="Roberts A."/>
            <person name="Saif S."/>
            <person name="Shea T."/>
            <person name="Sisk P."/>
            <person name="Sykes S."/>
            <person name="Wortman J."/>
            <person name="Nusbaum C."/>
            <person name="Birren B."/>
        </authorList>
    </citation>
    <scope>NUCLEOTIDE SEQUENCE [LARGE SCALE GENOMIC DNA]</scope>
    <source>
        <strain evidence="11">Epiroticus2</strain>
    </source>
</reference>